<dbReference type="SUPFAM" id="SSF81383">
    <property type="entry name" value="F-box domain"/>
    <property type="match status" value="1"/>
</dbReference>
<keyword evidence="4" id="KW-1185">Reference proteome</keyword>
<dbReference type="OrthoDB" id="5273847at2759"/>
<feature type="region of interest" description="Disordered" evidence="1">
    <location>
        <begin position="171"/>
        <end position="193"/>
    </location>
</feature>
<evidence type="ECO:0000256" key="1">
    <source>
        <dbReference type="SAM" id="MobiDB-lite"/>
    </source>
</evidence>
<dbReference type="InterPro" id="IPR001810">
    <property type="entry name" value="F-box_dom"/>
</dbReference>
<evidence type="ECO:0000313" key="4">
    <source>
        <dbReference type="Proteomes" id="UP000654913"/>
    </source>
</evidence>
<evidence type="ECO:0000259" key="2">
    <source>
        <dbReference type="PROSITE" id="PS50181"/>
    </source>
</evidence>
<gene>
    <name evidence="3" type="ORF">APUU_60699S</name>
</gene>
<organism evidence="3 4">
    <name type="scientific">Aspergillus puulaauensis</name>
    <dbReference type="NCBI Taxonomy" id="1220207"/>
    <lineage>
        <taxon>Eukaryota</taxon>
        <taxon>Fungi</taxon>
        <taxon>Dikarya</taxon>
        <taxon>Ascomycota</taxon>
        <taxon>Pezizomycotina</taxon>
        <taxon>Eurotiomycetes</taxon>
        <taxon>Eurotiomycetidae</taxon>
        <taxon>Eurotiales</taxon>
        <taxon>Aspergillaceae</taxon>
        <taxon>Aspergillus</taxon>
    </lineage>
</organism>
<feature type="compositionally biased region" description="Basic and acidic residues" evidence="1">
    <location>
        <begin position="171"/>
        <end position="183"/>
    </location>
</feature>
<reference evidence="3" key="1">
    <citation type="submission" date="2021-01" db="EMBL/GenBank/DDBJ databases">
        <authorList>
            <consortium name="Aspergillus puulaauensis MK2 genome sequencing consortium"/>
            <person name="Kazuki M."/>
            <person name="Futagami T."/>
        </authorList>
    </citation>
    <scope>NUCLEOTIDE SEQUENCE</scope>
    <source>
        <strain evidence="3">MK2</strain>
    </source>
</reference>
<protein>
    <recommendedName>
        <fullName evidence="2">F-box domain-containing protein</fullName>
    </recommendedName>
</protein>
<sequence>MALNIDPTFDFTRCILCGCATATPTPVWLDAIRVRKFSTLSSASGFSRGAFNSIMPTGSLTIFINQSTSHSPRVGKLNGDSQRVNFEYGPPKPWRSRHCVSPPRGDFLVLHEQCWQYAKKKLYPSGKPNLKELYEILRELPPSRDPAYSSPSQYHPCREQNLEEFLQGDRELPEPSSSMKEKTSSSSNSNDPFRRLPLEIREKVALLLPSHEFLDLRRVSRAMSTVFHDNFFWKSRFRRDTDHGYLDYIACGVTGLDQSKLQSQNTDWRLFYHASMKIGNKFETTVKVWEVVQWIKDVIVARNGLHATPLSSSGRALQHYHNNSCAAGRRIERAKISPSLVKIGVTMVSSKTVHERDKTRAGWKVFDTETDILAVEFISKEHENITLGTRNKKSKNICPRNLEKAMYAYYRQQNVRNKNKKAAPESPFDGNGVRVLFNAKPEDFNGFRIGYFDEKISSLGVLWKSVAYSYFNQPQAFGFGANDECVFDIGMQMQDIVEVVATFEVRYLIFV</sequence>
<dbReference type="RefSeq" id="XP_041559845.1">
    <property type="nucleotide sequence ID" value="XM_041693967.1"/>
</dbReference>
<dbReference type="EMBL" id="AP024448">
    <property type="protein sequence ID" value="BCS27651.1"/>
    <property type="molecule type" value="Genomic_DNA"/>
</dbReference>
<dbReference type="GeneID" id="64977656"/>
<reference evidence="3" key="2">
    <citation type="submission" date="2021-02" db="EMBL/GenBank/DDBJ databases">
        <title>Aspergillus puulaauensis MK2 genome sequence.</title>
        <authorList>
            <person name="Futagami T."/>
            <person name="Mori K."/>
            <person name="Kadooka C."/>
            <person name="Tanaka T."/>
        </authorList>
    </citation>
    <scope>NUCLEOTIDE SEQUENCE</scope>
    <source>
        <strain evidence="3">MK2</strain>
    </source>
</reference>
<dbReference type="AlphaFoldDB" id="A0A7R7XU75"/>
<evidence type="ECO:0000313" key="3">
    <source>
        <dbReference type="EMBL" id="BCS27651.1"/>
    </source>
</evidence>
<accession>A0A7R7XU75</accession>
<feature type="domain" description="F-box" evidence="2">
    <location>
        <begin position="190"/>
        <end position="236"/>
    </location>
</feature>
<name>A0A7R7XU75_9EURO</name>
<dbReference type="InterPro" id="IPR036047">
    <property type="entry name" value="F-box-like_dom_sf"/>
</dbReference>
<dbReference type="KEGG" id="apuu:APUU_60699S"/>
<proteinExistence type="predicted"/>
<dbReference type="PROSITE" id="PS50181">
    <property type="entry name" value="FBOX"/>
    <property type="match status" value="1"/>
</dbReference>
<dbReference type="Gene3D" id="1.20.1280.50">
    <property type="match status" value="1"/>
</dbReference>
<dbReference type="Proteomes" id="UP000654913">
    <property type="component" value="Chromosome 6"/>
</dbReference>